<feature type="domain" description="HTH gntR-type" evidence="5">
    <location>
        <begin position="31"/>
        <end position="98"/>
    </location>
</feature>
<evidence type="ECO:0000256" key="2">
    <source>
        <dbReference type="ARBA" id="ARBA00023125"/>
    </source>
</evidence>
<name>A0A222FHM7_9GAMM</name>
<dbReference type="SUPFAM" id="SSF46785">
    <property type="entry name" value="Winged helix' DNA-binding domain"/>
    <property type="match status" value="1"/>
</dbReference>
<feature type="region of interest" description="Disordered" evidence="4">
    <location>
        <begin position="1"/>
        <end position="29"/>
    </location>
</feature>
<dbReference type="Gene3D" id="1.10.10.10">
    <property type="entry name" value="Winged helix-like DNA-binding domain superfamily/Winged helix DNA-binding domain"/>
    <property type="match status" value="1"/>
</dbReference>
<dbReference type="SUPFAM" id="SSF48008">
    <property type="entry name" value="GntR ligand-binding domain-like"/>
    <property type="match status" value="1"/>
</dbReference>
<dbReference type="CDD" id="cd07377">
    <property type="entry name" value="WHTH_GntR"/>
    <property type="match status" value="1"/>
</dbReference>
<dbReference type="Pfam" id="PF00392">
    <property type="entry name" value="GntR"/>
    <property type="match status" value="1"/>
</dbReference>
<reference evidence="6 7" key="1">
    <citation type="submission" date="2017-07" db="EMBL/GenBank/DDBJ databases">
        <title>Annotated genome sequence of Bacterioplanes sanyensis isolated from Red Sea.</title>
        <authorList>
            <person name="Rehman Z.U."/>
        </authorList>
    </citation>
    <scope>NUCLEOTIDE SEQUENCE [LARGE SCALE GENOMIC DNA]</scope>
    <source>
        <strain evidence="6 7">NV9</strain>
    </source>
</reference>
<dbReference type="InterPro" id="IPR036390">
    <property type="entry name" value="WH_DNA-bd_sf"/>
</dbReference>
<dbReference type="SMART" id="SM00345">
    <property type="entry name" value="HTH_GNTR"/>
    <property type="match status" value="1"/>
</dbReference>
<dbReference type="PANTHER" id="PTHR43537:SF45">
    <property type="entry name" value="GNTR FAMILY REGULATORY PROTEIN"/>
    <property type="match status" value="1"/>
</dbReference>
<keyword evidence="7" id="KW-1185">Reference proteome</keyword>
<sequence length="257" mass="29719">MNTVEAQNPNKEAPENPVNEKTENKKSARPKNLAERIYLQLKQDIFDFQLLPGDRFSESEIAARMQASRTPVREALYRLERDGYVQVHFRSGWQVRPFDFRYFEDLYDVRILLESEAVRRICASHERDALLANLTNIWCCAPTERLSDSSTVAGLDEGFHFELVELAGNQEMAAIHKDVCERLRIIRRLDFTQEGRIEATYDEHSGIIELLRQANAETAVAELKHHIEVSKNTVRKITLHRIQLAKSRYNINIQAPA</sequence>
<dbReference type="RefSeq" id="WP_094059285.1">
    <property type="nucleotide sequence ID" value="NZ_CP022530.1"/>
</dbReference>
<organism evidence="6 7">
    <name type="scientific">Bacterioplanes sanyensis</name>
    <dbReference type="NCBI Taxonomy" id="1249553"/>
    <lineage>
        <taxon>Bacteria</taxon>
        <taxon>Pseudomonadati</taxon>
        <taxon>Pseudomonadota</taxon>
        <taxon>Gammaproteobacteria</taxon>
        <taxon>Oceanospirillales</taxon>
        <taxon>Oceanospirillaceae</taxon>
        <taxon>Bacterioplanes</taxon>
    </lineage>
</organism>
<dbReference type="GO" id="GO:0003677">
    <property type="term" value="F:DNA binding"/>
    <property type="evidence" value="ECO:0007669"/>
    <property type="project" value="UniProtKB-KW"/>
</dbReference>
<gene>
    <name evidence="6" type="ORF">CHH28_05050</name>
</gene>
<evidence type="ECO:0000313" key="7">
    <source>
        <dbReference type="Proteomes" id="UP000202440"/>
    </source>
</evidence>
<feature type="compositionally biased region" description="Polar residues" evidence="4">
    <location>
        <begin position="1"/>
        <end position="10"/>
    </location>
</feature>
<dbReference type="Pfam" id="PF07729">
    <property type="entry name" value="FCD"/>
    <property type="match status" value="1"/>
</dbReference>
<evidence type="ECO:0000256" key="4">
    <source>
        <dbReference type="SAM" id="MobiDB-lite"/>
    </source>
</evidence>
<protein>
    <submittedName>
        <fullName evidence="6">GntR family transcriptional regulator</fullName>
    </submittedName>
</protein>
<evidence type="ECO:0000259" key="5">
    <source>
        <dbReference type="PROSITE" id="PS50949"/>
    </source>
</evidence>
<evidence type="ECO:0000256" key="3">
    <source>
        <dbReference type="ARBA" id="ARBA00023163"/>
    </source>
</evidence>
<dbReference type="AlphaFoldDB" id="A0A222FHM7"/>
<dbReference type="EMBL" id="CP022530">
    <property type="protein sequence ID" value="ASP38086.1"/>
    <property type="molecule type" value="Genomic_DNA"/>
</dbReference>
<dbReference type="Proteomes" id="UP000202440">
    <property type="component" value="Chromosome"/>
</dbReference>
<dbReference type="InterPro" id="IPR011711">
    <property type="entry name" value="GntR_C"/>
</dbReference>
<dbReference type="Gene3D" id="1.20.120.530">
    <property type="entry name" value="GntR ligand-binding domain-like"/>
    <property type="match status" value="1"/>
</dbReference>
<dbReference type="OrthoDB" id="9799812at2"/>
<dbReference type="InterPro" id="IPR000524">
    <property type="entry name" value="Tscrpt_reg_HTH_GntR"/>
</dbReference>
<proteinExistence type="predicted"/>
<accession>A0A222FHM7</accession>
<dbReference type="KEGG" id="bsan:CHH28_05050"/>
<keyword evidence="3" id="KW-0804">Transcription</keyword>
<feature type="compositionally biased region" description="Basic and acidic residues" evidence="4">
    <location>
        <begin position="12"/>
        <end position="26"/>
    </location>
</feature>
<evidence type="ECO:0000313" key="6">
    <source>
        <dbReference type="EMBL" id="ASP38086.1"/>
    </source>
</evidence>
<keyword evidence="2" id="KW-0238">DNA-binding</keyword>
<dbReference type="PANTHER" id="PTHR43537">
    <property type="entry name" value="TRANSCRIPTIONAL REGULATOR, GNTR FAMILY"/>
    <property type="match status" value="1"/>
</dbReference>
<dbReference type="InterPro" id="IPR008920">
    <property type="entry name" value="TF_FadR/GntR_C"/>
</dbReference>
<keyword evidence="1" id="KW-0805">Transcription regulation</keyword>
<evidence type="ECO:0000256" key="1">
    <source>
        <dbReference type="ARBA" id="ARBA00023015"/>
    </source>
</evidence>
<dbReference type="InterPro" id="IPR036388">
    <property type="entry name" value="WH-like_DNA-bd_sf"/>
</dbReference>
<dbReference type="GO" id="GO:0003700">
    <property type="term" value="F:DNA-binding transcription factor activity"/>
    <property type="evidence" value="ECO:0007669"/>
    <property type="project" value="InterPro"/>
</dbReference>
<dbReference type="SMART" id="SM00895">
    <property type="entry name" value="FCD"/>
    <property type="match status" value="1"/>
</dbReference>
<dbReference type="PROSITE" id="PS50949">
    <property type="entry name" value="HTH_GNTR"/>
    <property type="match status" value="1"/>
</dbReference>